<dbReference type="NCBIfam" id="NF005809">
    <property type="entry name" value="PRK07670.1"/>
    <property type="match status" value="1"/>
</dbReference>
<accession>A0A2V3W3H0</accession>
<gene>
    <name evidence="6" type="ORF">DFR56_103137</name>
</gene>
<dbReference type="InterPro" id="IPR013325">
    <property type="entry name" value="RNA_pol_sigma_r2"/>
</dbReference>
<organism evidence="6 7">
    <name type="scientific">Pseudogracilibacillus auburnensis</name>
    <dbReference type="NCBI Taxonomy" id="1494959"/>
    <lineage>
        <taxon>Bacteria</taxon>
        <taxon>Bacillati</taxon>
        <taxon>Bacillota</taxon>
        <taxon>Bacilli</taxon>
        <taxon>Bacillales</taxon>
        <taxon>Bacillaceae</taxon>
        <taxon>Pseudogracilibacillus</taxon>
    </lineage>
</organism>
<evidence type="ECO:0000313" key="7">
    <source>
        <dbReference type="Proteomes" id="UP000247978"/>
    </source>
</evidence>
<comment type="caution">
    <text evidence="6">The sequence shown here is derived from an EMBL/GenBank/DDBJ whole genome shotgun (WGS) entry which is preliminary data.</text>
</comment>
<dbReference type="GO" id="GO:0016987">
    <property type="term" value="F:sigma factor activity"/>
    <property type="evidence" value="ECO:0007669"/>
    <property type="project" value="UniProtKB-KW"/>
</dbReference>
<dbReference type="Pfam" id="PF04539">
    <property type="entry name" value="Sigma70_r3"/>
    <property type="match status" value="1"/>
</dbReference>
<proteinExistence type="predicted"/>
<protein>
    <submittedName>
        <fullName evidence="6">RNA polymerase sigma-28 (SigD/FliA/WhiG) subunit</fullName>
    </submittedName>
</protein>
<dbReference type="NCBIfam" id="TIGR02937">
    <property type="entry name" value="sigma70-ECF"/>
    <property type="match status" value="1"/>
</dbReference>
<evidence type="ECO:0000256" key="1">
    <source>
        <dbReference type="ARBA" id="ARBA00023015"/>
    </source>
</evidence>
<keyword evidence="7" id="KW-1185">Reference proteome</keyword>
<keyword evidence="1" id="KW-0805">Transcription regulation</keyword>
<dbReference type="OrthoDB" id="9799825at2"/>
<dbReference type="RefSeq" id="WP_110394470.1">
    <property type="nucleotide sequence ID" value="NZ_JADIJL010000015.1"/>
</dbReference>
<dbReference type="InterPro" id="IPR007624">
    <property type="entry name" value="RNA_pol_sigma70_r3"/>
</dbReference>
<name>A0A2V3W3H0_9BACI</name>
<dbReference type="InterPro" id="IPR000943">
    <property type="entry name" value="RNA_pol_sigma70"/>
</dbReference>
<dbReference type="InterPro" id="IPR007627">
    <property type="entry name" value="RNA_pol_sigma70_r2"/>
</dbReference>
<keyword evidence="2" id="KW-0731">Sigma factor</keyword>
<dbReference type="InterPro" id="IPR007630">
    <property type="entry name" value="RNA_pol_sigma70_r4"/>
</dbReference>
<dbReference type="Proteomes" id="UP000247978">
    <property type="component" value="Unassembled WGS sequence"/>
</dbReference>
<dbReference type="InterPro" id="IPR013324">
    <property type="entry name" value="RNA_pol_sigma_r3/r4-like"/>
</dbReference>
<dbReference type="PIRSF" id="PIRSF000770">
    <property type="entry name" value="RNA_pol_sigma-SigE/K"/>
    <property type="match status" value="1"/>
</dbReference>
<dbReference type="Pfam" id="PF04542">
    <property type="entry name" value="Sigma70_r2"/>
    <property type="match status" value="1"/>
</dbReference>
<feature type="domain" description="RNA polymerase sigma-70" evidence="5">
    <location>
        <begin position="222"/>
        <end position="248"/>
    </location>
</feature>
<evidence type="ECO:0000256" key="4">
    <source>
        <dbReference type="ARBA" id="ARBA00023163"/>
    </source>
</evidence>
<dbReference type="Pfam" id="PF04545">
    <property type="entry name" value="Sigma70_r4"/>
    <property type="match status" value="1"/>
</dbReference>
<dbReference type="GO" id="GO:0006352">
    <property type="term" value="P:DNA-templated transcription initiation"/>
    <property type="evidence" value="ECO:0007669"/>
    <property type="project" value="InterPro"/>
</dbReference>
<keyword evidence="3" id="KW-0238">DNA-binding</keyword>
<evidence type="ECO:0000256" key="3">
    <source>
        <dbReference type="ARBA" id="ARBA00023125"/>
    </source>
</evidence>
<dbReference type="SUPFAM" id="SSF88659">
    <property type="entry name" value="Sigma3 and sigma4 domains of RNA polymerase sigma factors"/>
    <property type="match status" value="2"/>
</dbReference>
<dbReference type="NCBIfam" id="NF005413">
    <property type="entry name" value="PRK06986.1"/>
    <property type="match status" value="1"/>
</dbReference>
<evidence type="ECO:0000256" key="2">
    <source>
        <dbReference type="ARBA" id="ARBA00023082"/>
    </source>
</evidence>
<evidence type="ECO:0000313" key="6">
    <source>
        <dbReference type="EMBL" id="PXW88632.1"/>
    </source>
</evidence>
<sequence>MSANNSHYVQELWNNWIENSDEEAANGLLDHYMYLVQFHVERVASYIPVSYDKNDLKSLGLMGLYDALNKFDPTRNLKFDTYATIRVRGAIMDGLRKEDWLPRSLRDQAKKIEKVSEELEQQLKRTPTSEDIANELGMEQEEVESTISNTLFANVISIDTKYTQVDSEDMTTIGATIVDDHSISPDEQVLYIELKEELSNGIKELNKNEQIVISLFYVEQLTLTEIGQVLNLTTSRISQIHKRAIFKLKNILEKMRVSYSPTP</sequence>
<dbReference type="InterPro" id="IPR014284">
    <property type="entry name" value="RNA_pol_sigma-70_dom"/>
</dbReference>
<dbReference type="GO" id="GO:0003677">
    <property type="term" value="F:DNA binding"/>
    <property type="evidence" value="ECO:0007669"/>
    <property type="project" value="UniProtKB-KW"/>
</dbReference>
<dbReference type="CDD" id="cd06171">
    <property type="entry name" value="Sigma70_r4"/>
    <property type="match status" value="1"/>
</dbReference>
<dbReference type="PRINTS" id="PR00046">
    <property type="entry name" value="SIGMA70FCT"/>
</dbReference>
<dbReference type="SUPFAM" id="SSF88946">
    <property type="entry name" value="Sigma2 domain of RNA polymerase sigma factors"/>
    <property type="match status" value="1"/>
</dbReference>
<dbReference type="EMBL" id="QJJQ01000003">
    <property type="protein sequence ID" value="PXW88632.1"/>
    <property type="molecule type" value="Genomic_DNA"/>
</dbReference>
<dbReference type="PANTHER" id="PTHR30385">
    <property type="entry name" value="SIGMA FACTOR F FLAGELLAR"/>
    <property type="match status" value="1"/>
</dbReference>
<evidence type="ECO:0000259" key="5">
    <source>
        <dbReference type="PROSITE" id="PS00716"/>
    </source>
</evidence>
<reference evidence="6 7" key="1">
    <citation type="submission" date="2018-05" db="EMBL/GenBank/DDBJ databases">
        <title>Genomic Encyclopedia of Type Strains, Phase IV (KMG-IV): sequencing the most valuable type-strain genomes for metagenomic binning, comparative biology and taxonomic classification.</title>
        <authorList>
            <person name="Goeker M."/>
        </authorList>
    </citation>
    <scope>NUCLEOTIDE SEQUENCE [LARGE SCALE GENOMIC DNA]</scope>
    <source>
        <strain evidence="6 7">DSM 28556</strain>
    </source>
</reference>
<dbReference type="Gene3D" id="1.20.140.160">
    <property type="match status" value="1"/>
</dbReference>
<dbReference type="AlphaFoldDB" id="A0A2V3W3H0"/>
<dbReference type="Gene3D" id="1.10.1740.10">
    <property type="match status" value="1"/>
</dbReference>
<dbReference type="InterPro" id="IPR012845">
    <property type="entry name" value="RNA_pol_sigma_FliA_WhiG"/>
</dbReference>
<dbReference type="PROSITE" id="PS00716">
    <property type="entry name" value="SIGMA70_2"/>
    <property type="match status" value="1"/>
</dbReference>
<keyword evidence="4" id="KW-0804">Transcription</keyword>
<dbReference type="PANTHER" id="PTHR30385:SF7">
    <property type="entry name" value="RNA POLYMERASE SIGMA FACTOR FLIA"/>
    <property type="match status" value="1"/>
</dbReference>
<dbReference type="NCBIfam" id="TIGR02479">
    <property type="entry name" value="FliA_WhiG"/>
    <property type="match status" value="1"/>
</dbReference>
<dbReference type="GO" id="GO:0003899">
    <property type="term" value="F:DNA-directed RNA polymerase activity"/>
    <property type="evidence" value="ECO:0007669"/>
    <property type="project" value="InterPro"/>
</dbReference>